<dbReference type="AlphaFoldDB" id="A0ABD0Q297"/>
<comment type="caution">
    <text evidence="1">The sequence shown here is derived from an EMBL/GenBank/DDBJ whole genome shotgun (WGS) entry which is preliminary data.</text>
</comment>
<organism evidence="1 2">
    <name type="scientific">Cirrhinus mrigala</name>
    <name type="common">Mrigala</name>
    <dbReference type="NCBI Taxonomy" id="683832"/>
    <lineage>
        <taxon>Eukaryota</taxon>
        <taxon>Metazoa</taxon>
        <taxon>Chordata</taxon>
        <taxon>Craniata</taxon>
        <taxon>Vertebrata</taxon>
        <taxon>Euteleostomi</taxon>
        <taxon>Actinopterygii</taxon>
        <taxon>Neopterygii</taxon>
        <taxon>Teleostei</taxon>
        <taxon>Ostariophysi</taxon>
        <taxon>Cypriniformes</taxon>
        <taxon>Cyprinidae</taxon>
        <taxon>Labeoninae</taxon>
        <taxon>Labeonini</taxon>
        <taxon>Cirrhinus</taxon>
    </lineage>
</organism>
<dbReference type="Proteomes" id="UP001529510">
    <property type="component" value="Unassembled WGS sequence"/>
</dbReference>
<keyword evidence="2" id="KW-1185">Reference proteome</keyword>
<protein>
    <submittedName>
        <fullName evidence="1">Uncharacterized protein</fullName>
    </submittedName>
</protein>
<evidence type="ECO:0000313" key="1">
    <source>
        <dbReference type="EMBL" id="KAL0180279.1"/>
    </source>
</evidence>
<evidence type="ECO:0000313" key="2">
    <source>
        <dbReference type="Proteomes" id="UP001529510"/>
    </source>
</evidence>
<gene>
    <name evidence="1" type="ORF">M9458_025721</name>
</gene>
<feature type="non-terminal residue" evidence="1">
    <location>
        <position position="115"/>
    </location>
</feature>
<accession>A0ABD0Q297</accession>
<name>A0ABD0Q297_CIRMR</name>
<sequence>MRRDRLLVAVTLVTLLAADIHFVLLPRLKTWYHLPRGSCACGVTNGSLENGGATSVSWTTSQNFTTVSTERGSKLDRLFEHPLYNIHLPDLGPDERLLQEEELMTYYKRKVSRWE</sequence>
<reference evidence="1 2" key="1">
    <citation type="submission" date="2024-05" db="EMBL/GenBank/DDBJ databases">
        <title>Genome sequencing and assembly of Indian major carp, Cirrhinus mrigala (Hamilton, 1822).</title>
        <authorList>
            <person name="Mohindra V."/>
            <person name="Chowdhury L.M."/>
            <person name="Lal K."/>
            <person name="Jena J.K."/>
        </authorList>
    </citation>
    <scope>NUCLEOTIDE SEQUENCE [LARGE SCALE GENOMIC DNA]</scope>
    <source>
        <strain evidence="1">CM1030</strain>
        <tissue evidence="1">Blood</tissue>
    </source>
</reference>
<dbReference type="EMBL" id="JAMKFB020000012">
    <property type="protein sequence ID" value="KAL0180279.1"/>
    <property type="molecule type" value="Genomic_DNA"/>
</dbReference>
<proteinExistence type="predicted"/>